<feature type="chain" id="PRO_5002726662" description="Lipoprotein" evidence="1">
    <location>
        <begin position="27"/>
        <end position="270"/>
    </location>
</feature>
<protein>
    <recommendedName>
        <fullName evidence="4">Lipoprotein</fullName>
    </recommendedName>
</protein>
<organism evidence="2 3">
    <name type="scientific">Alkaliphilus oremlandii (strain OhILAs)</name>
    <name type="common">Clostridium oremlandii (strain OhILAs)</name>
    <dbReference type="NCBI Taxonomy" id="350688"/>
    <lineage>
        <taxon>Bacteria</taxon>
        <taxon>Bacillati</taxon>
        <taxon>Bacillota</taxon>
        <taxon>Clostridia</taxon>
        <taxon>Peptostreptococcales</taxon>
        <taxon>Natronincolaceae</taxon>
        <taxon>Alkaliphilus</taxon>
    </lineage>
</organism>
<name>A8MJ43_ALKOO</name>
<keyword evidence="3" id="KW-1185">Reference proteome</keyword>
<evidence type="ECO:0000313" key="3">
    <source>
        <dbReference type="Proteomes" id="UP000000269"/>
    </source>
</evidence>
<dbReference type="Proteomes" id="UP000000269">
    <property type="component" value="Chromosome"/>
</dbReference>
<sequence>MKINKKFFIALCLLFSSILISCNARSHETSQSLPKTLDEVKKYYKEQLVHYNKIDQHGIFVAYRDDVGMRYDIVDLEQQEIYRLPIMAGDLKLENVLNESEIIFLADGTNYLNSYEKFPYLVRMIKSRNGYRIVEEEKWNSVGTDLKTVAGKKGSIYDIAVNFDGIQIMFEPTEGDASNFYAAYTDIPETSIYFDENNQMVIAFEDALISDKIEPSPLTSIKNHYIQYIQFQQENNRAKMTIILNENAETYRVLKRNLEEKIPIFEIKFK</sequence>
<dbReference type="RefSeq" id="WP_012160132.1">
    <property type="nucleotide sequence ID" value="NC_009922.1"/>
</dbReference>
<evidence type="ECO:0008006" key="4">
    <source>
        <dbReference type="Google" id="ProtNLM"/>
    </source>
</evidence>
<dbReference type="PROSITE" id="PS51257">
    <property type="entry name" value="PROKAR_LIPOPROTEIN"/>
    <property type="match status" value="1"/>
</dbReference>
<dbReference type="STRING" id="350688.Clos_2292"/>
<keyword evidence="1" id="KW-0732">Signal</keyword>
<reference evidence="3" key="1">
    <citation type="submission" date="2007-10" db="EMBL/GenBank/DDBJ databases">
        <title>Complete genome of Alkaliphilus oremlandii OhILAs.</title>
        <authorList>
            <person name="Copeland A."/>
            <person name="Lucas S."/>
            <person name="Lapidus A."/>
            <person name="Barry K."/>
            <person name="Detter J.C."/>
            <person name="Glavina del Rio T."/>
            <person name="Hammon N."/>
            <person name="Israni S."/>
            <person name="Dalin E."/>
            <person name="Tice H."/>
            <person name="Pitluck S."/>
            <person name="Chain P."/>
            <person name="Malfatti S."/>
            <person name="Shin M."/>
            <person name="Vergez L."/>
            <person name="Schmutz J."/>
            <person name="Larimer F."/>
            <person name="Land M."/>
            <person name="Hauser L."/>
            <person name="Kyrpides N."/>
            <person name="Mikhailova N."/>
            <person name="Stolz J.F."/>
            <person name="Dawson A."/>
            <person name="Fisher E."/>
            <person name="Crable B."/>
            <person name="Perera E."/>
            <person name="Lisak J."/>
            <person name="Ranganathan M."/>
            <person name="Basu P."/>
            <person name="Richardson P."/>
        </authorList>
    </citation>
    <scope>NUCLEOTIDE SEQUENCE [LARGE SCALE GENOMIC DNA]</scope>
    <source>
        <strain evidence="3">OhILAs</strain>
    </source>
</reference>
<dbReference type="eggNOG" id="ENOG502ZS6M">
    <property type="taxonomic scope" value="Bacteria"/>
</dbReference>
<evidence type="ECO:0000256" key="1">
    <source>
        <dbReference type="SAM" id="SignalP"/>
    </source>
</evidence>
<dbReference type="AlphaFoldDB" id="A8MJ43"/>
<dbReference type="EMBL" id="CP000853">
    <property type="protein sequence ID" value="ABW19825.1"/>
    <property type="molecule type" value="Genomic_DNA"/>
</dbReference>
<dbReference type="OrthoDB" id="1951101at2"/>
<evidence type="ECO:0000313" key="2">
    <source>
        <dbReference type="EMBL" id="ABW19825.1"/>
    </source>
</evidence>
<dbReference type="HOGENOM" id="CLU_1029101_0_0_9"/>
<accession>A8MJ43</accession>
<feature type="signal peptide" evidence="1">
    <location>
        <begin position="1"/>
        <end position="26"/>
    </location>
</feature>
<gene>
    <name evidence="2" type="ordered locus">Clos_2292</name>
</gene>
<proteinExistence type="predicted"/>
<dbReference type="KEGG" id="aoe:Clos_2292"/>